<feature type="transmembrane region" description="Helical" evidence="5">
    <location>
        <begin position="642"/>
        <end position="666"/>
    </location>
</feature>
<reference evidence="6 7" key="1">
    <citation type="journal article" date="2015" name="Nat. Commun.">
        <title>Lucilia cuprina genome unlocks parasitic fly biology to underpin future interventions.</title>
        <authorList>
            <person name="Anstead C.A."/>
            <person name="Korhonen P.K."/>
            <person name="Young N.D."/>
            <person name="Hall R.S."/>
            <person name="Jex A.R."/>
            <person name="Murali S.C."/>
            <person name="Hughes D.S."/>
            <person name="Lee S.F."/>
            <person name="Perry T."/>
            <person name="Stroehlein A.J."/>
            <person name="Ansell B.R."/>
            <person name="Breugelmans B."/>
            <person name="Hofmann A."/>
            <person name="Qu J."/>
            <person name="Dugan S."/>
            <person name="Lee S.L."/>
            <person name="Chao H."/>
            <person name="Dinh H."/>
            <person name="Han Y."/>
            <person name="Doddapaneni H.V."/>
            <person name="Worley K.C."/>
            <person name="Muzny D.M."/>
            <person name="Ioannidis P."/>
            <person name="Waterhouse R.M."/>
            <person name="Zdobnov E.M."/>
            <person name="James P.J."/>
            <person name="Bagnall N.H."/>
            <person name="Kotze A.C."/>
            <person name="Gibbs R.A."/>
            <person name="Richards S."/>
            <person name="Batterham P."/>
            <person name="Gasser R.B."/>
        </authorList>
    </citation>
    <scope>NUCLEOTIDE SEQUENCE [LARGE SCALE GENOMIC DNA]</scope>
    <source>
        <strain evidence="6 7">LS</strain>
        <tissue evidence="6">Full body</tissue>
    </source>
</reference>
<keyword evidence="5" id="KW-0472">Membrane</keyword>
<keyword evidence="7" id="KW-1185">Reference proteome</keyword>
<dbReference type="OrthoDB" id="26525at2759"/>
<keyword evidence="1" id="KW-0433">Leucine-rich repeat</keyword>
<keyword evidence="5" id="KW-1133">Transmembrane helix</keyword>
<dbReference type="SUPFAM" id="SSF52058">
    <property type="entry name" value="L domain-like"/>
    <property type="match status" value="1"/>
</dbReference>
<feature type="compositionally biased region" description="Polar residues" evidence="4">
    <location>
        <begin position="808"/>
        <end position="828"/>
    </location>
</feature>
<proteinExistence type="predicted"/>
<dbReference type="InterPro" id="IPR032675">
    <property type="entry name" value="LRR_dom_sf"/>
</dbReference>
<feature type="region of interest" description="Disordered" evidence="4">
    <location>
        <begin position="720"/>
        <end position="739"/>
    </location>
</feature>
<evidence type="ECO:0000256" key="5">
    <source>
        <dbReference type="SAM" id="Phobius"/>
    </source>
</evidence>
<evidence type="ECO:0000256" key="4">
    <source>
        <dbReference type="SAM" id="MobiDB-lite"/>
    </source>
</evidence>
<evidence type="ECO:0000256" key="2">
    <source>
        <dbReference type="ARBA" id="ARBA00022729"/>
    </source>
</evidence>
<dbReference type="PANTHER" id="PTHR24369">
    <property type="entry name" value="ANTIGEN BSP, PUTATIVE-RELATED"/>
    <property type="match status" value="1"/>
</dbReference>
<dbReference type="EMBL" id="JRES01000379">
    <property type="protein sequence ID" value="KNC31782.1"/>
    <property type="molecule type" value="Genomic_DNA"/>
</dbReference>
<feature type="compositionally biased region" description="Polar residues" evidence="4">
    <location>
        <begin position="471"/>
        <end position="481"/>
    </location>
</feature>
<sequence length="828" mass="92587">MTEIKDKDKDKLKIVDIKKDKRNEFASKEKSLTCMNQKRLQLCAWVLLTVGLCIVVTTFYLAIQQNSSYNKSVAAGGKLLDDVSDLLPNNEEDPYGGTGHFSIEDEALSSNKSGRIKLSDLYEAIGKNKNGCQEKLCQIACTSVVNVYAAVHEVVKASSCPSFDALLLEKQDFPMGVLKNYWLASNISFYEVSIRFGNITKIKSNAFNSPLFRNTFVLSLAHMNITKVESGALLGLYSLRYLTIKSHIQKLAPAIFQPVQTTLMNLKLNANLRINGNGSLFGVSYMPNLIYLDLSNNIFNGSLSKYLFKSMPNLKYLTITESQIEHIEEDAFEDLKEKLAFVNLSKNLLTTLSAAVLEPILVTQGVAMLNLANNYWICSCQLQDLANLYKEYRQQFMEVLYCKAPHHLYGVSLDEVDFEEENCLVTGTTQQDTVEEKELETVTEPETSTVESTTSKNDGSGSSSPVENSSDYVQSNELSSTESSKILKMRCFDPNASGQTSREANILPSDEPVESSVELFSDNSEHLQLPAPTYDFELHLIPENNSVIVSISTPSQFGILVIWFSEQLESSVIVYDETSLDYECKRYDAPDLIVGPLQENTTYTFCLLGAMENDISPFDCLPLHVPLKRQENIWISEDNKQFTIGMLCLIFLLSTIAGALIAYFGIKAYPDLLEGSKNVLVVKKPDQACYVATISETEYQKQNSLKKRKPSTKELAIKKQSSIKLPLPDTPPAEASPSPYRMSVKDLERLSSLKSSSTCFEDTFPNYNFADDEYETPKVCNDEYTAEQRSIPNMYGMSPRSPPPLPKRNSNVSNSPTLVINRFSSNVD</sequence>
<protein>
    <recommendedName>
        <fullName evidence="8">LRRCT domain-containing protein</fullName>
    </recommendedName>
</protein>
<dbReference type="InterPro" id="IPR001611">
    <property type="entry name" value="Leu-rich_rpt"/>
</dbReference>
<keyword evidence="2" id="KW-0732">Signal</keyword>
<dbReference type="PANTHER" id="PTHR24369:SF210">
    <property type="entry name" value="CHAOPTIN-RELATED"/>
    <property type="match status" value="1"/>
</dbReference>
<evidence type="ECO:0000256" key="1">
    <source>
        <dbReference type="ARBA" id="ARBA00022614"/>
    </source>
</evidence>
<feature type="compositionally biased region" description="Low complexity" evidence="4">
    <location>
        <begin position="444"/>
        <end position="470"/>
    </location>
</feature>
<keyword evidence="5" id="KW-0812">Transmembrane</keyword>
<dbReference type="Gene3D" id="3.80.10.10">
    <property type="entry name" value="Ribonuclease Inhibitor"/>
    <property type="match status" value="1"/>
</dbReference>
<name>A0A0L0CHU0_LUCCU</name>
<feature type="region of interest" description="Disordered" evidence="4">
    <location>
        <begin position="783"/>
        <end position="828"/>
    </location>
</feature>
<comment type="caution">
    <text evidence="6">The sequence shown here is derived from an EMBL/GenBank/DDBJ whole genome shotgun (WGS) entry which is preliminary data.</text>
</comment>
<dbReference type="AlphaFoldDB" id="A0A0L0CHU0"/>
<dbReference type="Pfam" id="PF13855">
    <property type="entry name" value="LRR_8"/>
    <property type="match status" value="1"/>
</dbReference>
<feature type="transmembrane region" description="Helical" evidence="5">
    <location>
        <begin position="42"/>
        <end position="63"/>
    </location>
</feature>
<feature type="region of interest" description="Disordered" evidence="4">
    <location>
        <begin position="427"/>
        <end position="481"/>
    </location>
</feature>
<dbReference type="STRING" id="7375.A0A0L0CHU0"/>
<evidence type="ECO:0000313" key="6">
    <source>
        <dbReference type="EMBL" id="KNC31782.1"/>
    </source>
</evidence>
<gene>
    <name evidence="6" type="ORF">FF38_07687</name>
</gene>
<dbReference type="OMA" id="KYCYITA"/>
<keyword evidence="3" id="KW-0677">Repeat</keyword>
<organism evidence="6 7">
    <name type="scientific">Lucilia cuprina</name>
    <name type="common">Green bottle fly</name>
    <name type="synonym">Australian sheep blowfly</name>
    <dbReference type="NCBI Taxonomy" id="7375"/>
    <lineage>
        <taxon>Eukaryota</taxon>
        <taxon>Metazoa</taxon>
        <taxon>Ecdysozoa</taxon>
        <taxon>Arthropoda</taxon>
        <taxon>Hexapoda</taxon>
        <taxon>Insecta</taxon>
        <taxon>Pterygota</taxon>
        <taxon>Neoptera</taxon>
        <taxon>Endopterygota</taxon>
        <taxon>Diptera</taxon>
        <taxon>Brachycera</taxon>
        <taxon>Muscomorpha</taxon>
        <taxon>Oestroidea</taxon>
        <taxon>Calliphoridae</taxon>
        <taxon>Luciliinae</taxon>
        <taxon>Lucilia</taxon>
    </lineage>
</organism>
<dbReference type="Proteomes" id="UP000037069">
    <property type="component" value="Unassembled WGS sequence"/>
</dbReference>
<evidence type="ECO:0000256" key="3">
    <source>
        <dbReference type="ARBA" id="ARBA00022737"/>
    </source>
</evidence>
<accession>A0A0L0CHU0</accession>
<evidence type="ECO:0008006" key="8">
    <source>
        <dbReference type="Google" id="ProtNLM"/>
    </source>
</evidence>
<dbReference type="InterPro" id="IPR050541">
    <property type="entry name" value="LRR_TM_domain-containing"/>
</dbReference>
<evidence type="ECO:0000313" key="7">
    <source>
        <dbReference type="Proteomes" id="UP000037069"/>
    </source>
</evidence>
<dbReference type="GO" id="GO:0005886">
    <property type="term" value="C:plasma membrane"/>
    <property type="evidence" value="ECO:0007669"/>
    <property type="project" value="TreeGrafter"/>
</dbReference>